<dbReference type="Proteomes" id="UP001620597">
    <property type="component" value="Unassembled WGS sequence"/>
</dbReference>
<proteinExistence type="predicted"/>
<reference evidence="4 5" key="1">
    <citation type="submission" date="2024-03" db="EMBL/GenBank/DDBJ databases">
        <title>High-quality draft genome sequence of Oceanobacter sp. wDCs-4.</title>
        <authorList>
            <person name="Dong C."/>
        </authorList>
    </citation>
    <scope>NUCLEOTIDE SEQUENCE [LARGE SCALE GENOMIC DNA]</scope>
    <source>
        <strain evidence="5">wDCs-4</strain>
    </source>
</reference>
<organism evidence="4 5">
    <name type="scientific">Oceanobacter antarcticus</name>
    <dbReference type="NCBI Taxonomy" id="3133425"/>
    <lineage>
        <taxon>Bacteria</taxon>
        <taxon>Pseudomonadati</taxon>
        <taxon>Pseudomonadota</taxon>
        <taxon>Gammaproteobacteria</taxon>
        <taxon>Oceanospirillales</taxon>
        <taxon>Oceanospirillaceae</taxon>
        <taxon>Oceanobacter</taxon>
    </lineage>
</organism>
<comment type="caution">
    <text evidence="4">The sequence shown here is derived from an EMBL/GenBank/DDBJ whole genome shotgun (WGS) entry which is preliminary data.</text>
</comment>
<dbReference type="InterPro" id="IPR016181">
    <property type="entry name" value="Acyl_CoA_acyltransferase"/>
</dbReference>
<protein>
    <submittedName>
        <fullName evidence="4">GNAT family N-acetyltransferase</fullName>
        <ecNumber evidence="4">2.3.1.-</ecNumber>
    </submittedName>
</protein>
<sequence>MTIRIVRTRWTDHQHGIRSVRDRVYIQEQQIPASEEWDDAADHAAHYVIALEGDTVIGCIRLFNDGHFGRLAVLPEYRASGIGSQLVGAIKTLAEELGMPALLASAQCSAMNFYWQLGFYNDSNFYLDAGIPHLDIALPLSAADLPARYGNAYRAGQDSQLHTLTKPCERLGFLLTQLCQQPAVVELALYDPENPDWHHHLLISALVKYLRQGRQRFVRLIIRHDNHIADLPLFTMARRLDSRVAVMVNSEVAMTQGVLGRNCWLAEGKSRPGLDNGHFIANAADARSTRTVQQALTERFNSGAPSEELRLRYL</sequence>
<dbReference type="GO" id="GO:0016746">
    <property type="term" value="F:acyltransferase activity"/>
    <property type="evidence" value="ECO:0007669"/>
    <property type="project" value="UniProtKB-KW"/>
</dbReference>
<dbReference type="Gene3D" id="3.40.630.30">
    <property type="match status" value="1"/>
</dbReference>
<evidence type="ECO:0000256" key="1">
    <source>
        <dbReference type="ARBA" id="ARBA00022679"/>
    </source>
</evidence>
<name>A0ABW8NFZ7_9GAMM</name>
<keyword evidence="5" id="KW-1185">Reference proteome</keyword>
<dbReference type="Pfam" id="PF13673">
    <property type="entry name" value="Acetyltransf_10"/>
    <property type="match status" value="1"/>
</dbReference>
<dbReference type="InterPro" id="IPR050832">
    <property type="entry name" value="Bact_Acetyltransf"/>
</dbReference>
<gene>
    <name evidence="4" type="ORF">WG929_05450</name>
</gene>
<dbReference type="EMBL" id="JBBKTX010000005">
    <property type="protein sequence ID" value="MFK4751854.1"/>
    <property type="molecule type" value="Genomic_DNA"/>
</dbReference>
<accession>A0ABW8NFZ7</accession>
<dbReference type="PANTHER" id="PTHR43877">
    <property type="entry name" value="AMINOALKYLPHOSPHONATE N-ACETYLTRANSFERASE-RELATED-RELATED"/>
    <property type="match status" value="1"/>
</dbReference>
<evidence type="ECO:0000313" key="4">
    <source>
        <dbReference type="EMBL" id="MFK4751854.1"/>
    </source>
</evidence>
<dbReference type="CDD" id="cd04301">
    <property type="entry name" value="NAT_SF"/>
    <property type="match status" value="1"/>
</dbReference>
<dbReference type="EC" id="2.3.1.-" evidence="4"/>
<dbReference type="RefSeq" id="WP_416205217.1">
    <property type="nucleotide sequence ID" value="NZ_JBBKTX010000005.1"/>
</dbReference>
<keyword evidence="2 4" id="KW-0012">Acyltransferase</keyword>
<dbReference type="InterPro" id="IPR000182">
    <property type="entry name" value="GNAT_dom"/>
</dbReference>
<evidence type="ECO:0000256" key="2">
    <source>
        <dbReference type="ARBA" id="ARBA00023315"/>
    </source>
</evidence>
<dbReference type="PROSITE" id="PS51186">
    <property type="entry name" value="GNAT"/>
    <property type="match status" value="1"/>
</dbReference>
<evidence type="ECO:0000313" key="5">
    <source>
        <dbReference type="Proteomes" id="UP001620597"/>
    </source>
</evidence>
<keyword evidence="1 4" id="KW-0808">Transferase</keyword>
<dbReference type="SUPFAM" id="SSF55729">
    <property type="entry name" value="Acyl-CoA N-acyltransferases (Nat)"/>
    <property type="match status" value="1"/>
</dbReference>
<feature type="domain" description="N-acetyltransferase" evidence="3">
    <location>
        <begin position="1"/>
        <end position="141"/>
    </location>
</feature>
<evidence type="ECO:0000259" key="3">
    <source>
        <dbReference type="PROSITE" id="PS51186"/>
    </source>
</evidence>